<proteinExistence type="predicted"/>
<accession>A0ABX0PQR3</accession>
<dbReference type="Proteomes" id="UP001318321">
    <property type="component" value="Unassembled WGS sequence"/>
</dbReference>
<evidence type="ECO:0000313" key="2">
    <source>
        <dbReference type="EMBL" id="NIC04885.1"/>
    </source>
</evidence>
<reference evidence="2 3" key="1">
    <citation type="submission" date="2020-03" db="EMBL/GenBank/DDBJ databases">
        <title>Identification of Halomonas strains.</title>
        <authorList>
            <person name="Xiao Z."/>
            <person name="Dong F."/>
            <person name="Wang Z."/>
            <person name="Zhao J.-Y."/>
        </authorList>
    </citation>
    <scope>NUCLEOTIDE SEQUENCE [LARGE SCALE GENOMIC DNA]</scope>
    <source>
        <strain evidence="2 3">DX6</strain>
    </source>
</reference>
<protein>
    <submittedName>
        <fullName evidence="2">Uncharacterized protein</fullName>
    </submittedName>
</protein>
<feature type="region of interest" description="Disordered" evidence="1">
    <location>
        <begin position="581"/>
        <end position="601"/>
    </location>
</feature>
<name>A0ABX0PQR3_9GAMM</name>
<gene>
    <name evidence="2" type="ORF">HBJ55_05540</name>
</gene>
<comment type="caution">
    <text evidence="2">The sequence shown here is derived from an EMBL/GenBank/DDBJ whole genome shotgun (WGS) entry which is preliminary data.</text>
</comment>
<evidence type="ECO:0000313" key="3">
    <source>
        <dbReference type="Proteomes" id="UP001318321"/>
    </source>
</evidence>
<dbReference type="EMBL" id="JAAQTO010000013">
    <property type="protein sequence ID" value="NIC04885.1"/>
    <property type="molecule type" value="Genomic_DNA"/>
</dbReference>
<evidence type="ECO:0000256" key="1">
    <source>
        <dbReference type="SAM" id="MobiDB-lite"/>
    </source>
</evidence>
<organism evidence="2 3">
    <name type="scientific">Billgrantia bachuensis</name>
    <dbReference type="NCBI Taxonomy" id="2717286"/>
    <lineage>
        <taxon>Bacteria</taxon>
        <taxon>Pseudomonadati</taxon>
        <taxon>Pseudomonadota</taxon>
        <taxon>Gammaproteobacteria</taxon>
        <taxon>Oceanospirillales</taxon>
        <taxon>Halomonadaceae</taxon>
        <taxon>Billgrantia</taxon>
    </lineage>
</organism>
<dbReference type="RefSeq" id="WP_167111854.1">
    <property type="nucleotide sequence ID" value="NZ_JAAQTO010000013.1"/>
</dbReference>
<feature type="region of interest" description="Disordered" evidence="1">
    <location>
        <begin position="59"/>
        <end position="82"/>
    </location>
</feature>
<keyword evidence="3" id="KW-1185">Reference proteome</keyword>
<feature type="compositionally biased region" description="Basic and acidic residues" evidence="1">
    <location>
        <begin position="581"/>
        <end position="592"/>
    </location>
</feature>
<sequence>MSYVPTIEDLAHLVETEPDKFSSPVQTMRSMRDALHNGNDNVGQIMQELTVQPHYRDYLANGGQPLTGSPIPQEPADTGGRQDPILGSACVECESQTPCIEKVVVVCHSGENTRVTLQGEGELHDTEGKIYFVADRFVAGEASFENFLSGTPLKDEGTLTVTLAGDCSHGQHTLSWTEELNGTSVALTETSIDFTVQTNPRPTLLNTDIFEPPHLAYEVVAITLDILMNRAIMVKEETFTISLDSAGCFSFTSVTVPQLKFIGSVSLDPPRRGERAIGRSEARELRNEHDMNSNPRQEILETGWGVAAALSVVCGNNTKRIDIGSINSETRTYESAPSLRRQERERRESNGVQRFMGAITNASKGLAQRLCSERDESKLVNLYTVGPRLGLELGTEQAEEKGGPDLTWMLTAGVSVDFVFGVNVNIYEALKRAARMAGHPAGRALVAFLEDAEGGRNWGVAEYQINPALFIDVSIGIGSQSTEDTTGNANLSARYDFMKNEMEGDGHITGTLRAVVGGGVSGFFDSIVTDRRVFKYEATVSTSGRITIKVDDNKRWGYELAHGGAMLRVIGYKKVNVEEAGKRQDSGGESRSSRVTQTSQTVEWVEDRENINTYRLAEGYTGEFVPFS</sequence>